<evidence type="ECO:0000313" key="2">
    <source>
        <dbReference type="EMBL" id="CAB4011682.1"/>
    </source>
</evidence>
<organism evidence="2 3">
    <name type="scientific">Paramuricea clavata</name>
    <name type="common">Red gorgonian</name>
    <name type="synonym">Violescent sea-whip</name>
    <dbReference type="NCBI Taxonomy" id="317549"/>
    <lineage>
        <taxon>Eukaryota</taxon>
        <taxon>Metazoa</taxon>
        <taxon>Cnidaria</taxon>
        <taxon>Anthozoa</taxon>
        <taxon>Octocorallia</taxon>
        <taxon>Malacalcyonacea</taxon>
        <taxon>Plexauridae</taxon>
        <taxon>Paramuricea</taxon>
    </lineage>
</organism>
<reference evidence="2" key="1">
    <citation type="submission" date="2020-04" db="EMBL/GenBank/DDBJ databases">
        <authorList>
            <person name="Alioto T."/>
            <person name="Alioto T."/>
            <person name="Gomez Garrido J."/>
        </authorList>
    </citation>
    <scope>NUCLEOTIDE SEQUENCE</scope>
    <source>
        <strain evidence="2">A484AB</strain>
    </source>
</reference>
<comment type="similarity">
    <text evidence="1">Belongs to the VHL family.</text>
</comment>
<comment type="caution">
    <text evidence="2">The sequence shown here is derived from an EMBL/GenBank/DDBJ whole genome shotgun (WGS) entry which is preliminary data.</text>
</comment>
<dbReference type="EMBL" id="CACRXK020007235">
    <property type="protein sequence ID" value="CAB4011682.1"/>
    <property type="molecule type" value="Genomic_DNA"/>
</dbReference>
<dbReference type="PROSITE" id="PS50225">
    <property type="entry name" value="SOCS"/>
    <property type="match status" value="1"/>
</dbReference>
<protein>
    <submittedName>
        <fullName evidence="2">von Hippel-Lindau disease tumor suppressor</fullName>
    </submittedName>
</protein>
<dbReference type="SUPFAM" id="SSF49468">
    <property type="entry name" value="VHL"/>
    <property type="match status" value="1"/>
</dbReference>
<accession>A0A6S7J2K9</accession>
<dbReference type="InterPro" id="IPR036208">
    <property type="entry name" value="VHL_sf"/>
</dbReference>
<dbReference type="FunFam" id="2.60.40.780:FF:000001">
    <property type="entry name" value="von Hippel-Lindau disease tumor suppressor"/>
    <property type="match status" value="1"/>
</dbReference>
<dbReference type="InterPro" id="IPR001496">
    <property type="entry name" value="SOCS_box"/>
</dbReference>
<dbReference type="InterPro" id="IPR037140">
    <property type="entry name" value="VHL_beta_dom_sf"/>
</dbReference>
<proteinExistence type="inferred from homology"/>
<dbReference type="Gene3D" id="2.60.40.780">
    <property type="entry name" value="von Hippel-Lindau disease tumour suppressor, beta domain"/>
    <property type="match status" value="1"/>
</dbReference>
<dbReference type="Pfam" id="PF01847">
    <property type="entry name" value="VHL"/>
    <property type="match status" value="1"/>
</dbReference>
<dbReference type="AlphaFoldDB" id="A0A6S7J2K9"/>
<dbReference type="InterPro" id="IPR024053">
    <property type="entry name" value="VHL_beta_dom"/>
</dbReference>
<dbReference type="InterPro" id="IPR022772">
    <property type="entry name" value="VHL_tumour_suppress_b/a_dom"/>
</dbReference>
<dbReference type="OrthoDB" id="413400at2759"/>
<gene>
    <name evidence="2" type="ORF">PACLA_8A062550</name>
</gene>
<sequence>MVSLGELRSMESTVKSRVKFINRTDKEIEIFWINFSGQEISYGTLHAPPSRLSVVAINTFVTHPWIVRDCESRQRLWLNSKEVFYPPQPRVRRVGRVAIRPDREQLRVERANIFITKPVFNAETLMDMCCCRVSKTMTLQEVDNLPLPNFIKTEIRRHYDSP</sequence>
<dbReference type="Proteomes" id="UP001152795">
    <property type="component" value="Unassembled WGS sequence"/>
</dbReference>
<keyword evidence="3" id="KW-1185">Reference proteome</keyword>
<name>A0A6S7J2K9_PARCT</name>
<evidence type="ECO:0000256" key="1">
    <source>
        <dbReference type="ARBA" id="ARBA00010057"/>
    </source>
</evidence>
<dbReference type="CDD" id="cd05468">
    <property type="entry name" value="pVHL"/>
    <property type="match status" value="1"/>
</dbReference>
<evidence type="ECO:0000313" key="3">
    <source>
        <dbReference type="Proteomes" id="UP001152795"/>
    </source>
</evidence>